<evidence type="ECO:0000313" key="12">
    <source>
        <dbReference type="Proteomes" id="UP000182444"/>
    </source>
</evidence>
<feature type="active site" evidence="6">
    <location>
        <position position="260"/>
    </location>
</feature>
<organism evidence="10 12">
    <name type="scientific">Yarrowia lipolytica</name>
    <name type="common">Candida lipolytica</name>
    <dbReference type="NCBI Taxonomy" id="4952"/>
    <lineage>
        <taxon>Eukaryota</taxon>
        <taxon>Fungi</taxon>
        <taxon>Dikarya</taxon>
        <taxon>Ascomycota</taxon>
        <taxon>Saccharomycotina</taxon>
        <taxon>Dipodascomycetes</taxon>
        <taxon>Dipodascales</taxon>
        <taxon>Dipodascales incertae sedis</taxon>
        <taxon>Yarrowia</taxon>
    </lineage>
</organism>
<dbReference type="FunFam" id="2.40.70.10:FF:000011">
    <property type="entry name" value="Aspartic protease"/>
    <property type="match status" value="1"/>
</dbReference>
<dbReference type="VEuPathDB" id="FungiDB:YALI1_C11744g"/>
<dbReference type="CDD" id="cd05474">
    <property type="entry name" value="SAP_like"/>
    <property type="match status" value="1"/>
</dbReference>
<dbReference type="InterPro" id="IPR021109">
    <property type="entry name" value="Peptidase_aspartic_dom_sf"/>
</dbReference>
<evidence type="ECO:0000313" key="10">
    <source>
        <dbReference type="EMBL" id="AOW02531.1"/>
    </source>
</evidence>
<evidence type="ECO:0000256" key="5">
    <source>
        <dbReference type="ARBA" id="ARBA00022801"/>
    </source>
</evidence>
<dbReference type="InterPro" id="IPR033876">
    <property type="entry name" value="SAP-like"/>
</dbReference>
<keyword evidence="3 8" id="KW-0732">Signal</keyword>
<proteinExistence type="inferred from homology"/>
<feature type="domain" description="Peptidase A1" evidence="9">
    <location>
        <begin position="59"/>
        <end position="366"/>
    </location>
</feature>
<keyword evidence="2 7" id="KW-0645">Protease</keyword>
<protein>
    <submittedName>
        <fullName evidence="11">Aspartic peptidase domain-containing protein</fullName>
    </submittedName>
</protein>
<dbReference type="OMA" id="SISEPNW"/>
<dbReference type="InterPro" id="IPR001969">
    <property type="entry name" value="Aspartic_peptidase_AS"/>
</dbReference>
<dbReference type="InterPro" id="IPR033121">
    <property type="entry name" value="PEPTIDASE_A1"/>
</dbReference>
<feature type="signal peptide" evidence="8">
    <location>
        <begin position="1"/>
        <end position="17"/>
    </location>
</feature>
<dbReference type="OrthoDB" id="771136at2759"/>
<dbReference type="GO" id="GO:0006508">
    <property type="term" value="P:proteolysis"/>
    <property type="evidence" value="ECO:0007669"/>
    <property type="project" value="UniProtKB-KW"/>
</dbReference>
<feature type="active site" evidence="6">
    <location>
        <position position="77"/>
    </location>
</feature>
<dbReference type="Pfam" id="PF00026">
    <property type="entry name" value="Asp"/>
    <property type="match status" value="1"/>
</dbReference>
<dbReference type="eggNOG" id="KOG1339">
    <property type="taxonomic scope" value="Eukaryota"/>
</dbReference>
<dbReference type="Proteomes" id="UP000182444">
    <property type="component" value="Chromosome 1C"/>
</dbReference>
<dbReference type="VEuPathDB" id="FungiDB:YALI0_C08547g"/>
<accession>A0A1D8NA74</accession>
<evidence type="ECO:0000256" key="2">
    <source>
        <dbReference type="ARBA" id="ARBA00022670"/>
    </source>
</evidence>
<reference evidence="11 13" key="2">
    <citation type="submission" date="2018-07" db="EMBL/GenBank/DDBJ databases">
        <title>Draft Genome Assemblies for Five Robust Yarrowia lipolytica Strains Exhibiting High Lipid Production and Pentose Sugar Utilization and Sugar Alcohol Secretion from Undetoxified Lignocellulosic Biomass Hydrolysates.</title>
        <authorList>
            <consortium name="DOE Joint Genome Institute"/>
            <person name="Walker C."/>
            <person name="Ryu S."/>
            <person name="Na H."/>
            <person name="Zane M."/>
            <person name="LaButti K."/>
            <person name="Lipzen A."/>
            <person name="Haridas S."/>
            <person name="Barry K."/>
            <person name="Grigoriev I.V."/>
            <person name="Quarterman J."/>
            <person name="Slininger P."/>
            <person name="Dien B."/>
            <person name="Trinh C.T."/>
        </authorList>
    </citation>
    <scope>NUCLEOTIDE SEQUENCE [LARGE SCALE GENOMIC DNA]</scope>
    <source>
        <strain evidence="11 13">YB392</strain>
    </source>
</reference>
<dbReference type="RefSeq" id="XP_501603.1">
    <property type="nucleotide sequence ID" value="XM_501603.1"/>
</dbReference>
<evidence type="ECO:0000313" key="11">
    <source>
        <dbReference type="EMBL" id="RDW25697.1"/>
    </source>
</evidence>
<keyword evidence="5 7" id="KW-0378">Hydrolase</keyword>
<dbReference type="Gene3D" id="2.40.70.10">
    <property type="entry name" value="Acid Proteases"/>
    <property type="match status" value="2"/>
</dbReference>
<evidence type="ECO:0000256" key="6">
    <source>
        <dbReference type="PIRSR" id="PIRSR601461-1"/>
    </source>
</evidence>
<dbReference type="KEGG" id="yli:2909331"/>
<dbReference type="PANTHER" id="PTHR47966">
    <property type="entry name" value="BETA-SITE APP-CLEAVING ENZYME, ISOFORM A-RELATED"/>
    <property type="match status" value="1"/>
</dbReference>
<dbReference type="Proteomes" id="UP000256601">
    <property type="component" value="Unassembled WGS sequence"/>
</dbReference>
<dbReference type="AlphaFoldDB" id="A0A1D8NA74"/>
<dbReference type="GeneID" id="2909331"/>
<dbReference type="SUPFAM" id="SSF50630">
    <property type="entry name" value="Acid proteases"/>
    <property type="match status" value="1"/>
</dbReference>
<dbReference type="InterPro" id="IPR001461">
    <property type="entry name" value="Aspartic_peptidase_A1"/>
</dbReference>
<dbReference type="PROSITE" id="PS00141">
    <property type="entry name" value="ASP_PROTEASE"/>
    <property type="match status" value="2"/>
</dbReference>
<feature type="chain" id="PRO_5033268856" evidence="8">
    <location>
        <begin position="18"/>
        <end position="385"/>
    </location>
</feature>
<evidence type="ECO:0000256" key="1">
    <source>
        <dbReference type="ARBA" id="ARBA00007447"/>
    </source>
</evidence>
<dbReference type="EMBL" id="CP017555">
    <property type="protein sequence ID" value="AOW02531.1"/>
    <property type="molecule type" value="Genomic_DNA"/>
</dbReference>
<evidence type="ECO:0000256" key="4">
    <source>
        <dbReference type="ARBA" id="ARBA00022750"/>
    </source>
</evidence>
<dbReference type="PANTHER" id="PTHR47966:SF65">
    <property type="entry name" value="ASPARTIC-TYPE ENDOPEPTIDASE"/>
    <property type="match status" value="1"/>
</dbReference>
<dbReference type="FunFam" id="2.40.70.10:FF:000023">
    <property type="entry name" value="Aspartic protease"/>
    <property type="match status" value="1"/>
</dbReference>
<evidence type="ECO:0000313" key="13">
    <source>
        <dbReference type="Proteomes" id="UP000256601"/>
    </source>
</evidence>
<gene>
    <name evidence="11" type="ORF">B0I71DRAFT_140828</name>
    <name evidence="10" type="ORF">YALI1_C11744g</name>
</gene>
<dbReference type="PROSITE" id="PS51767">
    <property type="entry name" value="PEPTIDASE_A1"/>
    <property type="match status" value="1"/>
</dbReference>
<evidence type="ECO:0000256" key="7">
    <source>
        <dbReference type="RuleBase" id="RU000454"/>
    </source>
</evidence>
<name>A0A1D8NA74_YARLL</name>
<keyword evidence="4 7" id="KW-0064">Aspartyl protease</keyword>
<dbReference type="EMBL" id="KZ858996">
    <property type="protein sequence ID" value="RDW25697.1"/>
    <property type="molecule type" value="Genomic_DNA"/>
</dbReference>
<evidence type="ECO:0000256" key="3">
    <source>
        <dbReference type="ARBA" id="ARBA00022729"/>
    </source>
</evidence>
<comment type="similarity">
    <text evidence="1 7">Belongs to the peptidase A1 family.</text>
</comment>
<dbReference type="PRINTS" id="PR00792">
    <property type="entry name" value="PEPSIN"/>
</dbReference>
<evidence type="ECO:0000259" key="9">
    <source>
        <dbReference type="PROSITE" id="PS51767"/>
    </source>
</evidence>
<reference evidence="10 12" key="1">
    <citation type="journal article" date="2016" name="PLoS ONE">
        <title>Sequence Assembly of Yarrowia lipolytica Strain W29/CLIB89 Shows Transposable Element Diversity.</title>
        <authorList>
            <person name="Magnan C."/>
            <person name="Yu J."/>
            <person name="Chang I."/>
            <person name="Jahn E."/>
            <person name="Kanomata Y."/>
            <person name="Wu J."/>
            <person name="Zeller M."/>
            <person name="Oakes M."/>
            <person name="Baldi P."/>
            <person name="Sandmeyer S."/>
        </authorList>
    </citation>
    <scope>NUCLEOTIDE SEQUENCE [LARGE SCALE GENOMIC DNA]</scope>
    <source>
        <strain evidence="10">CLIB89</strain>
        <strain evidence="12">CLIB89(W29)</strain>
    </source>
</reference>
<sequence>MLFSTTLLASIVSLALAAPSTPKVVTFPVTKHHRDSKFAQAHLHTRQTPVSIANQQDYYSIALGLGTPVQNFNVLLDTGSSDLWVYNVTDTNDCKKGGCAFTGQYNDALSSSYVFLNDDYSIHYVSGSAYGNWGTETLTVGDITLEGFQFACANNAGGQVGVMGISVENDESIQPYQNTYPNFPVALQNAGYIDRLVYSLYLDSQTATSGTFLLGGIDYAKFSGSLVYLPLADSGGMDLNYNSISYNGKDYAGSGTATLDSGTSYTYIPDQAFQALASALKLGALSTGGTGLNYIDCDSDVTIEFGFEGVTIVAQSSQLVIPESDGKCVFGIQSDSQSEGYDLFGDTFLRNAYVVYDLQDSVIGLAQAEYTTSSNIQPVTGPLGN</sequence>
<evidence type="ECO:0000256" key="8">
    <source>
        <dbReference type="SAM" id="SignalP"/>
    </source>
</evidence>
<dbReference type="GO" id="GO:0004190">
    <property type="term" value="F:aspartic-type endopeptidase activity"/>
    <property type="evidence" value="ECO:0007669"/>
    <property type="project" value="UniProtKB-KW"/>
</dbReference>